<evidence type="ECO:0008006" key="4">
    <source>
        <dbReference type="Google" id="ProtNLM"/>
    </source>
</evidence>
<dbReference type="Proteomes" id="UP001215827">
    <property type="component" value="Chromosome"/>
</dbReference>
<dbReference type="RefSeq" id="WP_278015015.1">
    <property type="nucleotide sequence ID" value="NZ_CP121106.1"/>
</dbReference>
<evidence type="ECO:0000256" key="1">
    <source>
        <dbReference type="SAM" id="SignalP"/>
    </source>
</evidence>
<dbReference type="EMBL" id="CP121106">
    <property type="protein sequence ID" value="WFL76249.1"/>
    <property type="molecule type" value="Genomic_DNA"/>
</dbReference>
<dbReference type="PROSITE" id="PS51257">
    <property type="entry name" value="PROKAR_LIPOPROTEIN"/>
    <property type="match status" value="1"/>
</dbReference>
<reference evidence="2 3" key="1">
    <citation type="submission" date="2023-03" db="EMBL/GenBank/DDBJ databases">
        <title>Altererythrobacter sp. CAU 1644 isolated from sand.</title>
        <authorList>
            <person name="Kim W."/>
        </authorList>
    </citation>
    <scope>NUCLEOTIDE SEQUENCE [LARGE SCALE GENOMIC DNA]</scope>
    <source>
        <strain evidence="2 3">CAU 1644</strain>
    </source>
</reference>
<keyword evidence="1" id="KW-0732">Signal</keyword>
<evidence type="ECO:0000313" key="3">
    <source>
        <dbReference type="Proteomes" id="UP001215827"/>
    </source>
</evidence>
<feature type="signal peptide" evidence="1">
    <location>
        <begin position="1"/>
        <end position="18"/>
    </location>
</feature>
<evidence type="ECO:0000313" key="2">
    <source>
        <dbReference type="EMBL" id="WFL76249.1"/>
    </source>
</evidence>
<name>A0ABY8FW39_9SPHN</name>
<protein>
    <recommendedName>
        <fullName evidence="4">Lipoprotein</fullName>
    </recommendedName>
</protein>
<sequence>MKYRLIILAPIACFLASACTSEESATAEADSISEDTAAYSGISADEAVTLVGTEPFWGAEITGEDLRWTTPENIEGVTIQVARFAGNNGLGYSGELEGEAMQIAVTPGECSDGMSDRTYPFTATITIGDRQLTGCGYTDVQKYSGEETP</sequence>
<accession>A0ABY8FW39</accession>
<organism evidence="2 3">
    <name type="scientific">Altererythrobacter arenosus</name>
    <dbReference type="NCBI Taxonomy" id="3032592"/>
    <lineage>
        <taxon>Bacteria</taxon>
        <taxon>Pseudomonadati</taxon>
        <taxon>Pseudomonadota</taxon>
        <taxon>Alphaproteobacteria</taxon>
        <taxon>Sphingomonadales</taxon>
        <taxon>Erythrobacteraceae</taxon>
        <taxon>Altererythrobacter</taxon>
    </lineage>
</organism>
<feature type="chain" id="PRO_5045347631" description="Lipoprotein" evidence="1">
    <location>
        <begin position="19"/>
        <end position="149"/>
    </location>
</feature>
<gene>
    <name evidence="2" type="ORF">P7228_09580</name>
</gene>
<keyword evidence="3" id="KW-1185">Reference proteome</keyword>
<proteinExistence type="predicted"/>